<evidence type="ECO:0000256" key="5">
    <source>
        <dbReference type="SAM" id="SignalP"/>
    </source>
</evidence>
<evidence type="ECO:0000259" key="6">
    <source>
        <dbReference type="SMART" id="SM00644"/>
    </source>
</evidence>
<sequence>MHTPRKFALAIGALALLAACADQPTGARGKDPQTAVAQLSLDAAFLKAGRDFRVPVELLKSVGYVETRWQMVKGESEFEGQQPAFGIMALRGENLTRGAQLAGVSLEAAKTQEDANIRAAAALMGSWADEAGIDRGDLGAWAPVVARFSGIEQQEGQASYVHNDVYAALRSGVVAKTADGTVRASFMPTRAEARFPAPTGGIRLALAPDYAVTGTIWRPSPNYSTRSTGIHYVIIHTCESGYSGCWSWLTNSASGVSAHYVVNESGSEISQLVREASKAWHIGANYDCANNGGHDCGNNGIQANNLTIGIEHGGYASQTSWPTGQLGASARLSCDISKAHNIPRDRYHFVGHGQLQPYNRTDPGANWPWTDYLNRINSACGATSAIIVDSNNTNNNASVAKYEVSATWSTGTTAGYYGTGYNFASTDAISDPATFWFYLPAAATKTIDGWWVAGTNRSTTAPFISYNASGAEVGRASANQQINGGKWVALGTYNFSAGWNKVQLSRWTTAGYVVIADAIRV</sequence>
<dbReference type="EMBL" id="CADCTV010000984">
    <property type="protein sequence ID" value="CAA9372135.1"/>
    <property type="molecule type" value="Genomic_DNA"/>
</dbReference>
<dbReference type="PANTHER" id="PTHR30417">
    <property type="entry name" value="N-ACETYLMURAMOYL-L-ALANINE AMIDASE AMID"/>
    <property type="match status" value="1"/>
</dbReference>
<dbReference type="SUPFAM" id="SSF55846">
    <property type="entry name" value="N-acetylmuramoyl-L-alanine amidase-like"/>
    <property type="match status" value="1"/>
</dbReference>
<dbReference type="CDD" id="cd06583">
    <property type="entry name" value="PGRP"/>
    <property type="match status" value="1"/>
</dbReference>
<dbReference type="SMART" id="SM00644">
    <property type="entry name" value="Ami_2"/>
    <property type="match status" value="1"/>
</dbReference>
<dbReference type="GO" id="GO:0071555">
    <property type="term" value="P:cell wall organization"/>
    <property type="evidence" value="ECO:0007669"/>
    <property type="project" value="UniProtKB-KW"/>
</dbReference>
<name>A0A6J4N3J6_9BACT</name>
<dbReference type="PANTHER" id="PTHR30417:SF1">
    <property type="entry name" value="N-ACETYLMURAMOYL-L-ALANINE AMIDASE AMID"/>
    <property type="match status" value="1"/>
</dbReference>
<organism evidence="7">
    <name type="scientific">uncultured Gemmatimonadota bacterium</name>
    <dbReference type="NCBI Taxonomy" id="203437"/>
    <lineage>
        <taxon>Bacteria</taxon>
        <taxon>Pseudomonadati</taxon>
        <taxon>Gemmatimonadota</taxon>
        <taxon>environmental samples</taxon>
    </lineage>
</organism>
<evidence type="ECO:0000256" key="4">
    <source>
        <dbReference type="ARBA" id="ARBA00023316"/>
    </source>
</evidence>
<dbReference type="EC" id="3.5.1.28" evidence="2"/>
<evidence type="ECO:0000256" key="1">
    <source>
        <dbReference type="ARBA" id="ARBA00001561"/>
    </source>
</evidence>
<reference evidence="7" key="1">
    <citation type="submission" date="2020-02" db="EMBL/GenBank/DDBJ databases">
        <authorList>
            <person name="Meier V. D."/>
        </authorList>
    </citation>
    <scope>NUCLEOTIDE SEQUENCE</scope>
    <source>
        <strain evidence="7">AVDCRST_MAG89</strain>
    </source>
</reference>
<dbReference type="InterPro" id="IPR033803">
    <property type="entry name" value="CBD-like_Golvesin-Xly"/>
</dbReference>
<dbReference type="GO" id="GO:0009254">
    <property type="term" value="P:peptidoglycan turnover"/>
    <property type="evidence" value="ECO:0007669"/>
    <property type="project" value="TreeGrafter"/>
</dbReference>
<dbReference type="GO" id="GO:0008745">
    <property type="term" value="F:N-acetylmuramoyl-L-alanine amidase activity"/>
    <property type="evidence" value="ECO:0007669"/>
    <property type="project" value="UniProtKB-EC"/>
</dbReference>
<accession>A0A6J4N3J6</accession>
<dbReference type="InterPro" id="IPR036505">
    <property type="entry name" value="Amidase/PGRP_sf"/>
</dbReference>
<dbReference type="PROSITE" id="PS51257">
    <property type="entry name" value="PROKAR_LIPOPROTEIN"/>
    <property type="match status" value="1"/>
</dbReference>
<dbReference type="Pfam" id="PF25275">
    <property type="entry name" value="Golvesin_C"/>
    <property type="match status" value="1"/>
</dbReference>
<feature type="domain" description="N-acetylmuramoyl-L-alanine amidase" evidence="6">
    <location>
        <begin position="220"/>
        <end position="364"/>
    </location>
</feature>
<feature type="non-terminal residue" evidence="7">
    <location>
        <position position="521"/>
    </location>
</feature>
<dbReference type="InterPro" id="IPR002502">
    <property type="entry name" value="Amidase_domain"/>
</dbReference>
<dbReference type="Pfam" id="PF01510">
    <property type="entry name" value="Amidase_2"/>
    <property type="match status" value="1"/>
</dbReference>
<evidence type="ECO:0000313" key="7">
    <source>
        <dbReference type="EMBL" id="CAA9372135.1"/>
    </source>
</evidence>
<protein>
    <recommendedName>
        <fullName evidence="2">N-acetylmuramoyl-L-alanine amidase</fullName>
        <ecNumber evidence="2">3.5.1.28</ecNumber>
    </recommendedName>
</protein>
<dbReference type="InterPro" id="IPR051206">
    <property type="entry name" value="NAMLAA_amidase_2"/>
</dbReference>
<dbReference type="AlphaFoldDB" id="A0A6J4N3J6"/>
<evidence type="ECO:0000256" key="2">
    <source>
        <dbReference type="ARBA" id="ARBA00011901"/>
    </source>
</evidence>
<keyword evidence="5" id="KW-0732">Signal</keyword>
<comment type="catalytic activity">
    <reaction evidence="1">
        <text>Hydrolyzes the link between N-acetylmuramoyl residues and L-amino acid residues in certain cell-wall glycopeptides.</text>
        <dbReference type="EC" id="3.5.1.28"/>
    </reaction>
</comment>
<evidence type="ECO:0000256" key="3">
    <source>
        <dbReference type="ARBA" id="ARBA00022801"/>
    </source>
</evidence>
<feature type="signal peptide" evidence="5">
    <location>
        <begin position="1"/>
        <end position="21"/>
    </location>
</feature>
<dbReference type="Gene3D" id="3.40.80.10">
    <property type="entry name" value="Peptidoglycan recognition protein-like"/>
    <property type="match status" value="1"/>
</dbReference>
<proteinExistence type="predicted"/>
<dbReference type="CDD" id="cd14488">
    <property type="entry name" value="CBM6-CBM35-CBM36_like_2"/>
    <property type="match status" value="1"/>
</dbReference>
<keyword evidence="3" id="KW-0378">Hydrolase</keyword>
<gene>
    <name evidence="7" type="ORF">AVDCRST_MAG89-4683</name>
</gene>
<feature type="chain" id="PRO_5026975859" description="N-acetylmuramoyl-L-alanine amidase" evidence="5">
    <location>
        <begin position="22"/>
        <end position="521"/>
    </location>
</feature>
<dbReference type="GO" id="GO:0009253">
    <property type="term" value="P:peptidoglycan catabolic process"/>
    <property type="evidence" value="ECO:0007669"/>
    <property type="project" value="InterPro"/>
</dbReference>
<keyword evidence="4" id="KW-0961">Cell wall biogenesis/degradation</keyword>